<dbReference type="Proteomes" id="UP000236742">
    <property type="component" value="Unassembled WGS sequence"/>
</dbReference>
<gene>
    <name evidence="2" type="ORF">SAMN05421751_101129</name>
</gene>
<dbReference type="Gene3D" id="3.40.50.150">
    <property type="entry name" value="Vaccinia Virus protein VP39"/>
    <property type="match status" value="1"/>
</dbReference>
<accession>A0A1H5RSP4</accession>
<dbReference type="SUPFAM" id="SSF53335">
    <property type="entry name" value="S-adenosyl-L-methionine-dependent methyltransferases"/>
    <property type="match status" value="1"/>
</dbReference>
<dbReference type="RefSeq" id="WP_104006180.1">
    <property type="nucleotide sequence ID" value="NZ_FNVD01000001.1"/>
</dbReference>
<organism evidence="2 3">
    <name type="scientific">Jhaorihella thermophila</name>
    <dbReference type="NCBI Taxonomy" id="488547"/>
    <lineage>
        <taxon>Bacteria</taxon>
        <taxon>Pseudomonadati</taxon>
        <taxon>Pseudomonadota</taxon>
        <taxon>Alphaproteobacteria</taxon>
        <taxon>Rhodobacterales</taxon>
        <taxon>Paracoccaceae</taxon>
        <taxon>Jhaorihella</taxon>
    </lineage>
</organism>
<keyword evidence="3" id="KW-1185">Reference proteome</keyword>
<evidence type="ECO:0000313" key="2">
    <source>
        <dbReference type="EMBL" id="SEF41144.1"/>
    </source>
</evidence>
<evidence type="ECO:0000259" key="1">
    <source>
        <dbReference type="Pfam" id="PF13649"/>
    </source>
</evidence>
<keyword evidence="2" id="KW-0808">Transferase</keyword>
<keyword evidence="2" id="KW-0489">Methyltransferase</keyword>
<dbReference type="OrthoDB" id="9786503at2"/>
<dbReference type="AlphaFoldDB" id="A0A1H5RSP4"/>
<reference evidence="2 3" key="1">
    <citation type="submission" date="2016-10" db="EMBL/GenBank/DDBJ databases">
        <authorList>
            <person name="de Groot N.N."/>
        </authorList>
    </citation>
    <scope>NUCLEOTIDE SEQUENCE [LARGE SCALE GENOMIC DNA]</scope>
    <source>
        <strain evidence="2 3">DSM 23413</strain>
    </source>
</reference>
<dbReference type="GO" id="GO:0032259">
    <property type="term" value="P:methylation"/>
    <property type="evidence" value="ECO:0007669"/>
    <property type="project" value="UniProtKB-KW"/>
</dbReference>
<dbReference type="EMBL" id="FNVD01000001">
    <property type="protein sequence ID" value="SEF41144.1"/>
    <property type="molecule type" value="Genomic_DNA"/>
</dbReference>
<feature type="domain" description="Methyltransferase" evidence="1">
    <location>
        <begin position="34"/>
        <end position="126"/>
    </location>
</feature>
<protein>
    <submittedName>
        <fullName evidence="2">Methyltransferase domain-containing protein</fullName>
    </submittedName>
</protein>
<dbReference type="CDD" id="cd02440">
    <property type="entry name" value="AdoMet_MTases"/>
    <property type="match status" value="1"/>
</dbReference>
<evidence type="ECO:0000313" key="3">
    <source>
        <dbReference type="Proteomes" id="UP000236742"/>
    </source>
</evidence>
<dbReference type="InterPro" id="IPR041698">
    <property type="entry name" value="Methyltransf_25"/>
</dbReference>
<dbReference type="Pfam" id="PF13649">
    <property type="entry name" value="Methyltransf_25"/>
    <property type="match status" value="1"/>
</dbReference>
<sequence>MWDQRYSIPDYLFGTEPADFLRREAGVIPSGARVLCVADGEGRNSVWLAGQGMRVTAFDASPVGVEKARTLAAERGVDVAFNVTGVEEWDWSRQYDAVVAVFIQFAPPDLRDRLFGWLGQAVRPGGVLLLHGYAPRQVDYGTGGPPSRENMYTTDMLRAAYDGWEILRLDDYDAEIDEGPGHSGRSALVDLVARKPGGRG</sequence>
<dbReference type="InterPro" id="IPR029063">
    <property type="entry name" value="SAM-dependent_MTases_sf"/>
</dbReference>
<dbReference type="GO" id="GO:0008168">
    <property type="term" value="F:methyltransferase activity"/>
    <property type="evidence" value="ECO:0007669"/>
    <property type="project" value="UniProtKB-KW"/>
</dbReference>
<name>A0A1H5RSP4_9RHOB</name>
<proteinExistence type="predicted"/>